<feature type="transmembrane region" description="Helical" evidence="1">
    <location>
        <begin position="174"/>
        <end position="193"/>
    </location>
</feature>
<gene>
    <name evidence="2" type="ORF">F0245_24060</name>
</gene>
<feature type="transmembrane region" description="Helical" evidence="1">
    <location>
        <begin position="63"/>
        <end position="83"/>
    </location>
</feature>
<evidence type="ECO:0000256" key="1">
    <source>
        <dbReference type="SAM" id="Phobius"/>
    </source>
</evidence>
<feature type="transmembrane region" description="Helical" evidence="1">
    <location>
        <begin position="32"/>
        <end position="51"/>
    </location>
</feature>
<feature type="transmembrane region" description="Helical" evidence="1">
    <location>
        <begin position="149"/>
        <end position="167"/>
    </location>
</feature>
<proteinExistence type="predicted"/>
<sequence>MKSALYSPLTSGLFLTLCGVYGYGFYWLVQSSIWFALMLTLVLPLLFWPLTQPVENAGEIKRILCLETGFNLLCFIAVSQWLSLTDFDKGLMVFFVLQSVGFILVQFKKKAYLSMLMSVVLAATIAYWMCSGEQTSLLGEGKLLLFGKAIPWQLSVIYGVWLIQLLFVEYRAVLPKLTLIIGHLASFLIAIGADDFFHARIVTASHLLFLSLCVNLKSIDWGGRGFATSNRLNQFIQGPAIRTALSKLFLVLVTSTYLSLFIL</sequence>
<dbReference type="AlphaFoldDB" id="A0A7Y3YTW6"/>
<keyword evidence="1" id="KW-1133">Transmembrane helix</keyword>
<evidence type="ECO:0000313" key="2">
    <source>
        <dbReference type="EMBL" id="NOH36375.1"/>
    </source>
</evidence>
<comment type="caution">
    <text evidence="2">The sequence shown here is derived from an EMBL/GenBank/DDBJ whole genome shotgun (WGS) entry which is preliminary data.</text>
</comment>
<accession>A0A7Y3YTW6</accession>
<dbReference type="EMBL" id="VTXW01000048">
    <property type="protein sequence ID" value="NOH36375.1"/>
    <property type="molecule type" value="Genomic_DNA"/>
</dbReference>
<evidence type="ECO:0000313" key="3">
    <source>
        <dbReference type="Proteomes" id="UP000525336"/>
    </source>
</evidence>
<feature type="transmembrane region" description="Helical" evidence="1">
    <location>
        <begin position="240"/>
        <end position="262"/>
    </location>
</feature>
<keyword evidence="1" id="KW-0812">Transmembrane</keyword>
<feature type="transmembrane region" description="Helical" evidence="1">
    <location>
        <begin position="112"/>
        <end position="129"/>
    </location>
</feature>
<feature type="transmembrane region" description="Helical" evidence="1">
    <location>
        <begin position="89"/>
        <end position="105"/>
    </location>
</feature>
<reference evidence="2 3" key="1">
    <citation type="submission" date="2019-09" db="EMBL/GenBank/DDBJ databases">
        <title>Draft genome sequencing and comparative genomics of hatchery-associated Vibrios.</title>
        <authorList>
            <person name="Kehlet-Delgado H."/>
            <person name="Mueller R.S."/>
        </authorList>
    </citation>
    <scope>NUCLEOTIDE SEQUENCE [LARGE SCALE GENOMIC DNA]</scope>
    <source>
        <strain evidence="2 3">00-90-10</strain>
    </source>
</reference>
<name>A0A7Y3YTW6_9VIBR</name>
<keyword evidence="1" id="KW-0472">Membrane</keyword>
<protein>
    <submittedName>
        <fullName evidence="2">Uncharacterized protein</fullName>
    </submittedName>
</protein>
<dbReference type="Proteomes" id="UP000525336">
    <property type="component" value="Unassembled WGS sequence"/>
</dbReference>
<feature type="transmembrane region" description="Helical" evidence="1">
    <location>
        <begin position="199"/>
        <end position="219"/>
    </location>
</feature>
<organism evidence="2 3">
    <name type="scientific">Vibrio chagasii</name>
    <dbReference type="NCBI Taxonomy" id="170679"/>
    <lineage>
        <taxon>Bacteria</taxon>
        <taxon>Pseudomonadati</taxon>
        <taxon>Pseudomonadota</taxon>
        <taxon>Gammaproteobacteria</taxon>
        <taxon>Vibrionales</taxon>
        <taxon>Vibrionaceae</taxon>
        <taxon>Vibrio</taxon>
    </lineage>
</organism>
<dbReference type="RefSeq" id="WP_171369507.1">
    <property type="nucleotide sequence ID" value="NZ_VTXW01000048.1"/>
</dbReference>